<comment type="caution">
    <text evidence="2">The sequence shown here is derived from an EMBL/GenBank/DDBJ whole genome shotgun (WGS) entry which is preliminary data.</text>
</comment>
<sequence>MNGTNPTITNKKDIPLMVRKFLQSEATGKTVEDYSAIDSDDNTFKIEYYFFYGTLMDPSILAKVPKHPSRIEPRPAKIIGYSTKFWGDYPALIDGPPGNPV</sequence>
<keyword evidence="3" id="KW-1185">Reference proteome</keyword>
<proteinExistence type="predicted"/>
<dbReference type="Pfam" id="PF06094">
    <property type="entry name" value="GGACT"/>
    <property type="match status" value="1"/>
</dbReference>
<evidence type="ECO:0000313" key="3">
    <source>
        <dbReference type="Proteomes" id="UP000053958"/>
    </source>
</evidence>
<dbReference type="EMBL" id="LASV01000542">
    <property type="protein sequence ID" value="KKA17842.1"/>
    <property type="molecule type" value="Genomic_DNA"/>
</dbReference>
<dbReference type="SUPFAM" id="SSF110857">
    <property type="entry name" value="Gamma-glutamyl cyclotransferase-like"/>
    <property type="match status" value="1"/>
</dbReference>
<name>A0A0F4YHS7_RASE3</name>
<dbReference type="CDD" id="cd06661">
    <property type="entry name" value="GGCT_like"/>
    <property type="match status" value="1"/>
</dbReference>
<dbReference type="RefSeq" id="XP_013324454.1">
    <property type="nucleotide sequence ID" value="XM_013469000.1"/>
</dbReference>
<dbReference type="InterPro" id="IPR009288">
    <property type="entry name" value="AIG2-like_dom"/>
</dbReference>
<dbReference type="GeneID" id="25320472"/>
<evidence type="ECO:0000259" key="1">
    <source>
        <dbReference type="Pfam" id="PF06094"/>
    </source>
</evidence>
<organism evidence="2 3">
    <name type="scientific">Rasamsonia emersonii (strain ATCC 16479 / CBS 393.64 / IMI 116815)</name>
    <dbReference type="NCBI Taxonomy" id="1408163"/>
    <lineage>
        <taxon>Eukaryota</taxon>
        <taxon>Fungi</taxon>
        <taxon>Dikarya</taxon>
        <taxon>Ascomycota</taxon>
        <taxon>Pezizomycotina</taxon>
        <taxon>Eurotiomycetes</taxon>
        <taxon>Eurotiomycetidae</taxon>
        <taxon>Eurotiales</taxon>
        <taxon>Trichocomaceae</taxon>
        <taxon>Rasamsonia</taxon>
    </lineage>
</organism>
<gene>
    <name evidence="2" type="ORF">T310_8212</name>
</gene>
<dbReference type="Proteomes" id="UP000053958">
    <property type="component" value="Unassembled WGS sequence"/>
</dbReference>
<accession>A0A0F4YHS7</accession>
<dbReference type="InterPro" id="IPR013024">
    <property type="entry name" value="GGCT-like"/>
</dbReference>
<dbReference type="InterPro" id="IPR036568">
    <property type="entry name" value="GGCT-like_sf"/>
</dbReference>
<feature type="domain" description="Gamma-glutamylcyclotransferase AIG2-like" evidence="1">
    <location>
        <begin position="49"/>
        <end position="97"/>
    </location>
</feature>
<reference evidence="2 3" key="1">
    <citation type="submission" date="2015-04" db="EMBL/GenBank/DDBJ databases">
        <authorList>
            <person name="Heijne W.H."/>
            <person name="Fedorova N.D."/>
            <person name="Nierman W.C."/>
            <person name="Vollebregt A.W."/>
            <person name="Zhao Z."/>
            <person name="Wu L."/>
            <person name="Kumar M."/>
            <person name="Stam H."/>
            <person name="van den Berg M.A."/>
            <person name="Pel H.J."/>
        </authorList>
    </citation>
    <scope>NUCLEOTIDE SEQUENCE [LARGE SCALE GENOMIC DNA]</scope>
    <source>
        <strain evidence="2 3">CBS 393.64</strain>
    </source>
</reference>
<dbReference type="Gene3D" id="3.10.490.10">
    <property type="entry name" value="Gamma-glutamyl cyclotransferase-like"/>
    <property type="match status" value="1"/>
</dbReference>
<dbReference type="STRING" id="1408163.A0A0F4YHS7"/>
<dbReference type="AlphaFoldDB" id="A0A0F4YHS7"/>
<protein>
    <recommendedName>
        <fullName evidence="1">Gamma-glutamylcyclotransferase AIG2-like domain-containing protein</fullName>
    </recommendedName>
</protein>
<evidence type="ECO:0000313" key="2">
    <source>
        <dbReference type="EMBL" id="KKA17842.1"/>
    </source>
</evidence>
<dbReference type="OrthoDB" id="3262926at2759"/>